<dbReference type="Proteomes" id="UP000054166">
    <property type="component" value="Unassembled WGS sequence"/>
</dbReference>
<dbReference type="Pfam" id="PF24800">
    <property type="entry name" value="DUF7702"/>
    <property type="match status" value="1"/>
</dbReference>
<dbReference type="PANTHER" id="PTHR42109">
    <property type="entry name" value="UNPLACED GENOMIC SCAFFOLD UM_SCAF_CONTIG_1.265, WHOLE GENOME SHOTGUN SEQUENCE"/>
    <property type="match status" value="1"/>
</dbReference>
<evidence type="ECO:0000313" key="4">
    <source>
        <dbReference type="EMBL" id="KIM85114.1"/>
    </source>
</evidence>
<feature type="transmembrane region" description="Helical" evidence="2">
    <location>
        <begin position="12"/>
        <end position="31"/>
    </location>
</feature>
<feature type="transmembrane region" description="Helical" evidence="2">
    <location>
        <begin position="69"/>
        <end position="94"/>
    </location>
</feature>
<dbReference type="STRING" id="765440.A0A0C3FZF5"/>
<keyword evidence="2" id="KW-0472">Membrane</keyword>
<keyword evidence="2" id="KW-0812">Transmembrane</keyword>
<feature type="region of interest" description="Disordered" evidence="1">
    <location>
        <begin position="265"/>
        <end position="285"/>
    </location>
</feature>
<name>A0A0C3FZF5_PILCF</name>
<organism evidence="4 5">
    <name type="scientific">Piloderma croceum (strain F 1598)</name>
    <dbReference type="NCBI Taxonomy" id="765440"/>
    <lineage>
        <taxon>Eukaryota</taxon>
        <taxon>Fungi</taxon>
        <taxon>Dikarya</taxon>
        <taxon>Basidiomycota</taxon>
        <taxon>Agaricomycotina</taxon>
        <taxon>Agaricomycetes</taxon>
        <taxon>Agaricomycetidae</taxon>
        <taxon>Atheliales</taxon>
        <taxon>Atheliaceae</taxon>
        <taxon>Piloderma</taxon>
    </lineage>
</organism>
<gene>
    <name evidence="4" type="ORF">PILCRDRAFT_817972</name>
</gene>
<dbReference type="EMBL" id="KN832986">
    <property type="protein sequence ID" value="KIM85114.1"/>
    <property type="molecule type" value="Genomic_DNA"/>
</dbReference>
<proteinExistence type="predicted"/>
<feature type="transmembrane region" description="Helical" evidence="2">
    <location>
        <begin position="232"/>
        <end position="257"/>
    </location>
</feature>
<dbReference type="InterPro" id="IPR056119">
    <property type="entry name" value="DUF7702"/>
</dbReference>
<feature type="transmembrane region" description="Helical" evidence="2">
    <location>
        <begin position="38"/>
        <end position="57"/>
    </location>
</feature>
<evidence type="ECO:0000259" key="3">
    <source>
        <dbReference type="Pfam" id="PF24800"/>
    </source>
</evidence>
<feature type="transmembrane region" description="Helical" evidence="2">
    <location>
        <begin position="183"/>
        <end position="203"/>
    </location>
</feature>
<reference evidence="5" key="2">
    <citation type="submission" date="2015-01" db="EMBL/GenBank/DDBJ databases">
        <title>Evolutionary Origins and Diversification of the Mycorrhizal Mutualists.</title>
        <authorList>
            <consortium name="DOE Joint Genome Institute"/>
            <consortium name="Mycorrhizal Genomics Consortium"/>
            <person name="Kohler A."/>
            <person name="Kuo A."/>
            <person name="Nagy L.G."/>
            <person name="Floudas D."/>
            <person name="Copeland A."/>
            <person name="Barry K.W."/>
            <person name="Cichocki N."/>
            <person name="Veneault-Fourrey C."/>
            <person name="LaButti K."/>
            <person name="Lindquist E.A."/>
            <person name="Lipzen A."/>
            <person name="Lundell T."/>
            <person name="Morin E."/>
            <person name="Murat C."/>
            <person name="Riley R."/>
            <person name="Ohm R."/>
            <person name="Sun H."/>
            <person name="Tunlid A."/>
            <person name="Henrissat B."/>
            <person name="Grigoriev I.V."/>
            <person name="Hibbett D.S."/>
            <person name="Martin F."/>
        </authorList>
    </citation>
    <scope>NUCLEOTIDE SEQUENCE [LARGE SCALE GENOMIC DNA]</scope>
    <source>
        <strain evidence="5">F 1598</strain>
    </source>
</reference>
<feature type="domain" description="DUF7702" evidence="3">
    <location>
        <begin position="5"/>
        <end position="256"/>
    </location>
</feature>
<dbReference type="HOGENOM" id="CLU_064985_0_0_1"/>
<feature type="transmembrane region" description="Helical" evidence="2">
    <location>
        <begin position="153"/>
        <end position="171"/>
    </location>
</feature>
<dbReference type="PANTHER" id="PTHR42109:SF2">
    <property type="entry name" value="INTEGRAL MEMBRANE PROTEIN"/>
    <property type="match status" value="1"/>
</dbReference>
<dbReference type="InParanoid" id="A0A0C3FZF5"/>
<keyword evidence="5" id="KW-1185">Reference proteome</keyword>
<protein>
    <recommendedName>
        <fullName evidence="3">DUF7702 domain-containing protein</fullName>
    </recommendedName>
</protein>
<evidence type="ECO:0000313" key="5">
    <source>
        <dbReference type="Proteomes" id="UP000054166"/>
    </source>
</evidence>
<accession>A0A0C3FZF5</accession>
<dbReference type="AlphaFoldDB" id="A0A0C3FZF5"/>
<dbReference type="OrthoDB" id="2560628at2759"/>
<keyword evidence="2" id="KW-1133">Transmembrane helix</keyword>
<evidence type="ECO:0000256" key="1">
    <source>
        <dbReference type="SAM" id="MobiDB-lite"/>
    </source>
</evidence>
<evidence type="ECO:0000256" key="2">
    <source>
        <dbReference type="SAM" id="Phobius"/>
    </source>
</evidence>
<reference evidence="4 5" key="1">
    <citation type="submission" date="2014-04" db="EMBL/GenBank/DDBJ databases">
        <authorList>
            <consortium name="DOE Joint Genome Institute"/>
            <person name="Kuo A."/>
            <person name="Tarkka M."/>
            <person name="Buscot F."/>
            <person name="Kohler A."/>
            <person name="Nagy L.G."/>
            <person name="Floudas D."/>
            <person name="Copeland A."/>
            <person name="Barry K.W."/>
            <person name="Cichocki N."/>
            <person name="Veneault-Fourrey C."/>
            <person name="LaButti K."/>
            <person name="Lindquist E.A."/>
            <person name="Lipzen A."/>
            <person name="Lundell T."/>
            <person name="Morin E."/>
            <person name="Murat C."/>
            <person name="Sun H."/>
            <person name="Tunlid A."/>
            <person name="Henrissat B."/>
            <person name="Grigoriev I.V."/>
            <person name="Hibbett D.S."/>
            <person name="Martin F."/>
            <person name="Nordberg H.P."/>
            <person name="Cantor M.N."/>
            <person name="Hua S.X."/>
        </authorList>
    </citation>
    <scope>NUCLEOTIDE SEQUENCE [LARGE SCALE GENOMIC DNA]</scope>
    <source>
        <strain evidence="4 5">F 1598</strain>
    </source>
</reference>
<sequence length="285" mass="30648">MARLIDKHGKVAVGIISFYCTLLGIVLKLVLRHGFRREAGWIFLFIFCIIRILGGSLQEASATTLPINTGLFIATAVLTSAGLSPLLIATLAFVQTVAKTAFGENPLLTRGFRLLGLIAIVGFILSLVGGINGTSTNPSEINQAKTLRHVGSILFALVYGFLVAVHIGCWLCARRLTKARRTLLIAISSALPFLGVRVVYSVLSAYSGSPISTPTSSTTGSLSKFNIVNGEWQIYLVMGLVMEYIVVLVYVIAGILIPRQEVDDFPSQKGPKELQAAHPEQGYSA</sequence>
<feature type="transmembrane region" description="Helical" evidence="2">
    <location>
        <begin position="114"/>
        <end position="133"/>
    </location>
</feature>